<comment type="caution">
    <text evidence="2">The sequence shown here is derived from an EMBL/GenBank/DDBJ whole genome shotgun (WGS) entry which is preliminary data.</text>
</comment>
<dbReference type="AlphaFoldDB" id="A0AAV9RMZ4"/>
<evidence type="ECO:0000256" key="1">
    <source>
        <dbReference type="SAM" id="MobiDB-lite"/>
    </source>
</evidence>
<proteinExistence type="predicted"/>
<feature type="compositionally biased region" description="Gly residues" evidence="1">
    <location>
        <begin position="31"/>
        <end position="45"/>
    </location>
</feature>
<reference evidence="2 3" key="1">
    <citation type="submission" date="2021-06" db="EMBL/GenBank/DDBJ databases">
        <authorList>
            <person name="Palmer J.M."/>
        </authorList>
    </citation>
    <scope>NUCLEOTIDE SEQUENCE [LARGE SCALE GENOMIC DNA]</scope>
    <source>
        <strain evidence="2 3">MEX-2019</strain>
        <tissue evidence="2">Muscle</tissue>
    </source>
</reference>
<keyword evidence="3" id="KW-1185">Reference proteome</keyword>
<feature type="region of interest" description="Disordered" evidence="1">
    <location>
        <begin position="26"/>
        <end position="51"/>
    </location>
</feature>
<sequence>MESGAAEEIFSEVEKTIVCYEEELDAWTPPSGGGQARPTGGGPGYVPGHLDDIKQQHDWKDQDVSADHQVYSQGRTCSLEREKPEPLQVKEEQNLSRPKKNRRNQDRYKLKRSKKN</sequence>
<protein>
    <submittedName>
        <fullName evidence="2">Uncharacterized protein</fullName>
    </submittedName>
</protein>
<dbReference type="Proteomes" id="UP001311232">
    <property type="component" value="Unassembled WGS sequence"/>
</dbReference>
<feature type="compositionally biased region" description="Basic and acidic residues" evidence="1">
    <location>
        <begin position="78"/>
        <end position="94"/>
    </location>
</feature>
<feature type="region of interest" description="Disordered" evidence="1">
    <location>
        <begin position="75"/>
        <end position="116"/>
    </location>
</feature>
<evidence type="ECO:0000313" key="2">
    <source>
        <dbReference type="EMBL" id="KAK5610356.1"/>
    </source>
</evidence>
<name>A0AAV9RMZ4_9TELE</name>
<accession>A0AAV9RMZ4</accession>
<gene>
    <name evidence="2" type="ORF">CRENBAI_006384</name>
</gene>
<organism evidence="2 3">
    <name type="scientific">Crenichthys baileyi</name>
    <name type="common">White River springfish</name>
    <dbReference type="NCBI Taxonomy" id="28760"/>
    <lineage>
        <taxon>Eukaryota</taxon>
        <taxon>Metazoa</taxon>
        <taxon>Chordata</taxon>
        <taxon>Craniata</taxon>
        <taxon>Vertebrata</taxon>
        <taxon>Euteleostomi</taxon>
        <taxon>Actinopterygii</taxon>
        <taxon>Neopterygii</taxon>
        <taxon>Teleostei</taxon>
        <taxon>Neoteleostei</taxon>
        <taxon>Acanthomorphata</taxon>
        <taxon>Ovalentaria</taxon>
        <taxon>Atherinomorphae</taxon>
        <taxon>Cyprinodontiformes</taxon>
        <taxon>Goodeidae</taxon>
        <taxon>Crenichthys</taxon>
    </lineage>
</organism>
<dbReference type="EMBL" id="JAHHUM010001588">
    <property type="protein sequence ID" value="KAK5610356.1"/>
    <property type="molecule type" value="Genomic_DNA"/>
</dbReference>
<evidence type="ECO:0000313" key="3">
    <source>
        <dbReference type="Proteomes" id="UP001311232"/>
    </source>
</evidence>